<comment type="subcellular location">
    <subcellularLocation>
        <location evidence="6">Cell membrane</location>
        <topology evidence="6">Lipid-anchor</topology>
        <orientation evidence="6">Cytoplasmic side</orientation>
    </subcellularLocation>
</comment>
<dbReference type="InterPro" id="IPR045583">
    <property type="entry name" value="KPBA/B_C"/>
</dbReference>
<dbReference type="Pfam" id="PF00723">
    <property type="entry name" value="Glyco_hydro_15"/>
    <property type="match status" value="1"/>
</dbReference>
<dbReference type="GO" id="GO:0005886">
    <property type="term" value="C:plasma membrane"/>
    <property type="evidence" value="ECO:0007669"/>
    <property type="project" value="UniProtKB-SubCell"/>
</dbReference>
<comment type="caution">
    <text evidence="9">The sequence shown here is derived from an EMBL/GenBank/DDBJ whole genome shotgun (WGS) entry which is preliminary data.</text>
</comment>
<evidence type="ECO:0000313" key="10">
    <source>
        <dbReference type="Proteomes" id="UP001608902"/>
    </source>
</evidence>
<evidence type="ECO:0000256" key="3">
    <source>
        <dbReference type="ARBA" id="ARBA00022600"/>
    </source>
</evidence>
<dbReference type="InterPro" id="IPR008928">
    <property type="entry name" value="6-hairpin_glycosidase_sf"/>
</dbReference>
<proteinExistence type="inferred from homology"/>
<dbReference type="PANTHER" id="PTHR10749">
    <property type="entry name" value="PHOSPHORYLASE B KINASE REGULATORY SUBUNIT"/>
    <property type="match status" value="1"/>
</dbReference>
<keyword evidence="3 6" id="KW-0321">Glycogen metabolism</keyword>
<keyword evidence="6" id="KW-0449">Lipoprotein</keyword>
<dbReference type="AlphaFoldDB" id="A0ABD6ECU5"/>
<comment type="function">
    <text evidence="6">Phosphorylase b kinase catalyzes the phosphorylation of serine in certain substrates, including troponin I.</text>
</comment>
<evidence type="ECO:0000313" key="9">
    <source>
        <dbReference type="EMBL" id="MFH4977840.1"/>
    </source>
</evidence>
<gene>
    <name evidence="9" type="ORF">AB6A40_004549</name>
</gene>
<dbReference type="GO" id="GO:0005977">
    <property type="term" value="P:glycogen metabolic process"/>
    <property type="evidence" value="ECO:0007669"/>
    <property type="project" value="UniProtKB-KW"/>
</dbReference>
<keyword evidence="10" id="KW-1185">Reference proteome</keyword>
<evidence type="ECO:0000256" key="4">
    <source>
        <dbReference type="ARBA" id="ARBA00022860"/>
    </source>
</evidence>
<dbReference type="InterPro" id="IPR011613">
    <property type="entry name" value="GH15-like"/>
</dbReference>
<dbReference type="PANTHER" id="PTHR10749:SF8">
    <property type="entry name" value="PHOSPHORYLASE B KINASE REGULATORY SUBUNIT BETA"/>
    <property type="match status" value="1"/>
</dbReference>
<dbReference type="InterPro" id="IPR008734">
    <property type="entry name" value="PHK_A/B_su"/>
</dbReference>
<feature type="domain" description="GH15-like" evidence="7">
    <location>
        <begin position="178"/>
        <end position="654"/>
    </location>
</feature>
<protein>
    <recommendedName>
        <fullName evidence="6">Phosphorylase b kinase regulatory subunit</fullName>
    </recommendedName>
</protein>
<keyword evidence="6" id="KW-0636">Prenylation</keyword>
<sequence length="919" mass="103976">MSRGLLRPGYIFLGFAEVHFYSFQAALEAINGFNVYGSSGTSSSVIYVDIDGHNRNRTTFETILPRESSSKNTDAAILLSIGWPAFATHDPDVYGKSYDKCLRRLEGRYGLKRFFRDGYHTELEDNSKPYYKLHETCNFQDIECQFPIFFAYITITAQLRGDEELSNSYWEKLKDLSIASDEPGLSVLPECYVLEEDRMQEERNKPNSQDFYPASPLEFGNHLWTNAVYLIAHMLKEKLIHASDLDPMYRHLPASQRPKNPNRHSAFQGSMEGNPVVQIALIAESTSVQMLLSTYGISSQTPKELEPVQIWPSWKMVKVFESLGKDSKLNLGGRPPRPFGPLNTSKIFKLVGDTILCYPLLFDLKDFYINADPAVLIDEIKSDLVFISKRWKLAGRPTFSMLVREENLSGEYFNHMLDLLVALKNGFVSGVRVRIGRVHQLLNSGCMEHIDFATSEDIPPDDAFEELGGKAAQIISRTSIDHVDDDFRLSEKDYVSKSDSELCEIVKKHDVENLRVVAFAIAVLMRRYGKQYCVSEETLEDRMQLVYRQACAWRLWWLVRYCAAKLRKTMNSLAPSITNMLVRGKQVTLGVRGYNEHTVASPLTPVEITDILFTCCRDDEPQAAVLQQELIIACSDLICQKPFAFDGVLTIRLSWLSDAISLMLDYALNASKGTHSNRRTTPTTPSTIGVPPNFKVGSNVYDLSPTDVKKIVASLLTRKDWHLLTHLQSRRLNGSLNRVPAHLYDSVWKILERTQGGIVIASKVLPQQPTLSDMTQHELTFAYQVESIMSEITHPEYRQILVELLCIVAVILERNKELSITGKLDCDALIKDAFNRFCDKNNIHDRNDMTPFYLLDDSEFTADSSANYLAKAVIDLLLSNENLVKRKVSYLNSPNDSFGFVSTPSVEKGTDAMSSCIVS</sequence>
<dbReference type="GO" id="GO:0005516">
    <property type="term" value="F:calmodulin binding"/>
    <property type="evidence" value="ECO:0007669"/>
    <property type="project" value="UniProtKB-KW"/>
</dbReference>
<dbReference type="Pfam" id="PF19292">
    <property type="entry name" value="KPBB_C"/>
    <property type="match status" value="1"/>
</dbReference>
<evidence type="ECO:0000256" key="1">
    <source>
        <dbReference type="ARBA" id="ARBA00005131"/>
    </source>
</evidence>
<evidence type="ECO:0000256" key="6">
    <source>
        <dbReference type="RuleBase" id="RU364123"/>
    </source>
</evidence>
<evidence type="ECO:0000256" key="2">
    <source>
        <dbReference type="ARBA" id="ARBA00007128"/>
    </source>
</evidence>
<evidence type="ECO:0000256" key="5">
    <source>
        <dbReference type="ARBA" id="ARBA00023277"/>
    </source>
</evidence>
<keyword evidence="6" id="KW-1003">Cell membrane</keyword>
<feature type="domain" description="Phosphorylase b kinase regulatory subunit alpha/beta C-terminal" evidence="8">
    <location>
        <begin position="717"/>
        <end position="835"/>
    </location>
</feature>
<name>A0ABD6ECU5_9BILA</name>
<reference evidence="9 10" key="1">
    <citation type="submission" date="2024-08" db="EMBL/GenBank/DDBJ databases">
        <title>Gnathostoma spinigerum genome.</title>
        <authorList>
            <person name="Gonzalez-Bertolin B."/>
            <person name="Monzon S."/>
            <person name="Zaballos A."/>
            <person name="Jimenez P."/>
            <person name="Dekumyoy P."/>
            <person name="Varona S."/>
            <person name="Cuesta I."/>
            <person name="Sumanam S."/>
            <person name="Adisakwattana P."/>
            <person name="Gasser R.B."/>
            <person name="Hernandez-Gonzalez A."/>
            <person name="Young N.D."/>
            <person name="Perteguer M.J."/>
        </authorList>
    </citation>
    <scope>NUCLEOTIDE SEQUENCE [LARGE SCALE GENOMIC DNA]</scope>
    <source>
        <strain evidence="9">AL3</strain>
        <tissue evidence="9">Liver</tissue>
    </source>
</reference>
<dbReference type="EMBL" id="JBGFUD010002660">
    <property type="protein sequence ID" value="MFH4977840.1"/>
    <property type="molecule type" value="Genomic_DNA"/>
</dbReference>
<keyword evidence="4 6" id="KW-0112">Calmodulin-binding</keyword>
<comment type="pathway">
    <text evidence="1 6">Glycan biosynthesis; glycogen metabolism.</text>
</comment>
<dbReference type="Proteomes" id="UP001608902">
    <property type="component" value="Unassembled WGS sequence"/>
</dbReference>
<keyword evidence="5 6" id="KW-0119">Carbohydrate metabolism</keyword>
<organism evidence="9 10">
    <name type="scientific">Gnathostoma spinigerum</name>
    <dbReference type="NCBI Taxonomy" id="75299"/>
    <lineage>
        <taxon>Eukaryota</taxon>
        <taxon>Metazoa</taxon>
        <taxon>Ecdysozoa</taxon>
        <taxon>Nematoda</taxon>
        <taxon>Chromadorea</taxon>
        <taxon>Rhabditida</taxon>
        <taxon>Spirurina</taxon>
        <taxon>Gnathostomatomorpha</taxon>
        <taxon>Gnathostomatoidea</taxon>
        <taxon>Gnathostomatidae</taxon>
        <taxon>Gnathostoma</taxon>
    </lineage>
</organism>
<dbReference type="SUPFAM" id="SSF48208">
    <property type="entry name" value="Six-hairpin glycosidases"/>
    <property type="match status" value="1"/>
</dbReference>
<keyword evidence="6" id="KW-0472">Membrane</keyword>
<comment type="similarity">
    <text evidence="2 6">Belongs to the phosphorylase b kinase regulatory chain family.</text>
</comment>
<accession>A0ABD6ECU5</accession>
<evidence type="ECO:0000259" key="7">
    <source>
        <dbReference type="Pfam" id="PF00723"/>
    </source>
</evidence>
<evidence type="ECO:0000259" key="8">
    <source>
        <dbReference type="Pfam" id="PF19292"/>
    </source>
</evidence>